<sequence length="36" mass="4234">MFTIKYFFNGNVKGVADVDEFFNTDVLFFSLSIFEM</sequence>
<reference evidence="1 2" key="1">
    <citation type="journal article" date="2011" name="Microb. Cell Fact.">
        <title>Genome sequences and comparative genomics of two Lactobacillus ruminis strains from the bovine and human intestinal tracts.</title>
        <authorList>
            <person name="Forde B.M."/>
            <person name="Neville B.A."/>
            <person name="O'Donnell M.M."/>
            <person name="Riboulet-Bisson E."/>
            <person name="Claesson M.J."/>
            <person name="Coghlan A."/>
            <person name="Ross R.P."/>
            <person name="O'Toole P.W."/>
        </authorList>
    </citation>
    <scope>NUCLEOTIDE SEQUENCE [LARGE SCALE GENOMIC DNA]</scope>
    <source>
        <strain evidence="2">ATCC 27782 / RF3</strain>
    </source>
</reference>
<keyword evidence="2" id="KW-1185">Reference proteome</keyword>
<dbReference type="HOGENOM" id="CLU_3356863_0_0_9"/>
<gene>
    <name evidence="1" type="ordered locus">LRC_17930</name>
</gene>
<dbReference type="AlphaFoldDB" id="G2SM37"/>
<proteinExistence type="predicted"/>
<accession>G2SM37</accession>
<dbReference type="Proteomes" id="UP000001279">
    <property type="component" value="Chromosome"/>
</dbReference>
<dbReference type="EMBL" id="CP003032">
    <property type="protein sequence ID" value="AEN79024.1"/>
    <property type="molecule type" value="Genomic_DNA"/>
</dbReference>
<dbReference type="KEGG" id="lrm:LRC_17930"/>
<evidence type="ECO:0000313" key="2">
    <source>
        <dbReference type="Proteomes" id="UP000001279"/>
    </source>
</evidence>
<protein>
    <submittedName>
        <fullName evidence="1">Uncharacterized protein</fullName>
    </submittedName>
</protein>
<organism evidence="1 2">
    <name type="scientific">Ligilactobacillus ruminis (strain ATCC 27782 / RF3)</name>
    <name type="common">Lactobacillus ruminis</name>
    <dbReference type="NCBI Taxonomy" id="1069534"/>
    <lineage>
        <taxon>Bacteria</taxon>
        <taxon>Bacillati</taxon>
        <taxon>Bacillota</taxon>
        <taxon>Bacilli</taxon>
        <taxon>Lactobacillales</taxon>
        <taxon>Lactobacillaceae</taxon>
        <taxon>Ligilactobacillus</taxon>
    </lineage>
</organism>
<evidence type="ECO:0000313" key="1">
    <source>
        <dbReference type="EMBL" id="AEN79024.1"/>
    </source>
</evidence>
<name>G2SM37_LIGR2</name>